<evidence type="ECO:0000256" key="3">
    <source>
        <dbReference type="ARBA" id="ARBA00022763"/>
    </source>
</evidence>
<evidence type="ECO:0000313" key="10">
    <source>
        <dbReference type="Proteomes" id="UP000749559"/>
    </source>
</evidence>
<dbReference type="InterPro" id="IPR016467">
    <property type="entry name" value="DNA_recomb/repair_RecA-like"/>
</dbReference>
<sequence>MQRELSSFPIQPSLMSKLTKAGFTTVEDLTDLKPLQLSQELSISNEEALDLLNLVRGEHPSKLKLKQTTSFTAFDMLQNEESQQCIVTFSEQLDNMLGGGLPVCKITEFCGAPGAGKTQISIQLSVDVQIPTCFGGLQGEAVYIDTEGSFVAARAADIAKATVEHCSNIAQAENNEEQLKSMEAFTWESVLAGIHYYRCNDYLQLLATVHLLPEFLTQHPKVKLIVVDSIAFHFRHDFDDFSLRTRILNGMAQSFIKLATQLNLAVMLTNQMTTRVNADGGSHLTPALGESWGHASTIRVILYWRDRQRYARLYKSPSKQDMTVPFQVTLGGIRDVKTSEDQSHNMQGASTSQHKPQSNYEQNTNEHNTKNAQYQTASSSEPYHTGGTERAYGSGQDRKRSRIDS</sequence>
<dbReference type="InterPro" id="IPR013632">
    <property type="entry name" value="Rad51_C"/>
</dbReference>
<organism evidence="9 10">
    <name type="scientific">Owenia fusiformis</name>
    <name type="common">Polychaete worm</name>
    <dbReference type="NCBI Taxonomy" id="6347"/>
    <lineage>
        <taxon>Eukaryota</taxon>
        <taxon>Metazoa</taxon>
        <taxon>Spiralia</taxon>
        <taxon>Lophotrochozoa</taxon>
        <taxon>Annelida</taxon>
        <taxon>Polychaeta</taxon>
        <taxon>Sedentaria</taxon>
        <taxon>Canalipalpata</taxon>
        <taxon>Sabellida</taxon>
        <taxon>Oweniida</taxon>
        <taxon>Oweniidae</taxon>
        <taxon>Owenia</taxon>
    </lineage>
</organism>
<keyword evidence="4" id="KW-0067">ATP-binding</keyword>
<evidence type="ECO:0000256" key="5">
    <source>
        <dbReference type="ARBA" id="ARBA00023204"/>
    </source>
</evidence>
<evidence type="ECO:0000256" key="4">
    <source>
        <dbReference type="ARBA" id="ARBA00022840"/>
    </source>
</evidence>
<keyword evidence="10" id="KW-1185">Reference proteome</keyword>
<keyword evidence="6" id="KW-0539">Nucleus</keyword>
<dbReference type="OrthoDB" id="5957327at2759"/>
<dbReference type="InterPro" id="IPR020588">
    <property type="entry name" value="RecA_ATP-bd"/>
</dbReference>
<comment type="caution">
    <text evidence="9">The sequence shown here is derived from an EMBL/GenBank/DDBJ whole genome shotgun (WGS) entry which is preliminary data.</text>
</comment>
<evidence type="ECO:0000256" key="8">
    <source>
        <dbReference type="SAM" id="MobiDB-lite"/>
    </source>
</evidence>
<dbReference type="Pfam" id="PF08423">
    <property type="entry name" value="Rad51"/>
    <property type="match status" value="1"/>
</dbReference>
<feature type="compositionally biased region" description="Basic and acidic residues" evidence="8">
    <location>
        <begin position="396"/>
        <end position="405"/>
    </location>
</feature>
<dbReference type="GO" id="GO:0008821">
    <property type="term" value="F:crossover junction DNA endonuclease activity"/>
    <property type="evidence" value="ECO:0007669"/>
    <property type="project" value="TreeGrafter"/>
</dbReference>
<keyword evidence="5" id="KW-0234">DNA repair</keyword>
<dbReference type="PROSITE" id="PS50162">
    <property type="entry name" value="RECA_2"/>
    <property type="match status" value="1"/>
</dbReference>
<comment type="subcellular location">
    <subcellularLocation>
        <location evidence="1">Nucleus</location>
    </subcellularLocation>
</comment>
<dbReference type="Gene3D" id="3.40.50.300">
    <property type="entry name" value="P-loop containing nucleotide triphosphate hydrolases"/>
    <property type="match status" value="1"/>
</dbReference>
<gene>
    <name evidence="9" type="ORF">OFUS_LOCUS25872</name>
</gene>
<dbReference type="SUPFAM" id="SSF52540">
    <property type="entry name" value="P-loop containing nucleoside triphosphate hydrolases"/>
    <property type="match status" value="1"/>
</dbReference>
<evidence type="ECO:0000256" key="6">
    <source>
        <dbReference type="ARBA" id="ARBA00023242"/>
    </source>
</evidence>
<dbReference type="InterPro" id="IPR052093">
    <property type="entry name" value="HR_Repair_Mediator"/>
</dbReference>
<dbReference type="EMBL" id="CAIIXF020000012">
    <property type="protein sequence ID" value="CAH1802160.1"/>
    <property type="molecule type" value="Genomic_DNA"/>
</dbReference>
<dbReference type="AlphaFoldDB" id="A0A8J1TN52"/>
<feature type="region of interest" description="Disordered" evidence="8">
    <location>
        <begin position="339"/>
        <end position="405"/>
    </location>
</feature>
<dbReference type="GO" id="GO:0140664">
    <property type="term" value="F:ATP-dependent DNA damage sensor activity"/>
    <property type="evidence" value="ECO:0007669"/>
    <property type="project" value="InterPro"/>
</dbReference>
<dbReference type="GO" id="GO:0005524">
    <property type="term" value="F:ATP binding"/>
    <property type="evidence" value="ECO:0007669"/>
    <property type="project" value="UniProtKB-KW"/>
</dbReference>
<dbReference type="InterPro" id="IPR027417">
    <property type="entry name" value="P-loop_NTPase"/>
</dbReference>
<accession>A0A8J1TN52</accession>
<feature type="compositionally biased region" description="Polar residues" evidence="8">
    <location>
        <begin position="344"/>
        <end position="382"/>
    </location>
</feature>
<dbReference type="GO" id="GO:0000400">
    <property type="term" value="F:four-way junction DNA binding"/>
    <property type="evidence" value="ECO:0007669"/>
    <property type="project" value="TreeGrafter"/>
</dbReference>
<keyword evidence="3" id="KW-0227">DNA damage</keyword>
<proteinExistence type="predicted"/>
<evidence type="ECO:0000256" key="2">
    <source>
        <dbReference type="ARBA" id="ARBA00022741"/>
    </source>
</evidence>
<dbReference type="CDD" id="cd19492">
    <property type="entry name" value="Rad51C"/>
    <property type="match status" value="1"/>
</dbReference>
<dbReference type="Proteomes" id="UP000749559">
    <property type="component" value="Unassembled WGS sequence"/>
</dbReference>
<dbReference type="PANTHER" id="PTHR46239:SF1">
    <property type="entry name" value="DNA REPAIR PROTEIN RAD51 HOMOLOG 3"/>
    <property type="match status" value="1"/>
</dbReference>
<dbReference type="GO" id="GO:0007131">
    <property type="term" value="P:reciprocal meiotic recombination"/>
    <property type="evidence" value="ECO:0007669"/>
    <property type="project" value="TreeGrafter"/>
</dbReference>
<evidence type="ECO:0000256" key="1">
    <source>
        <dbReference type="ARBA" id="ARBA00004123"/>
    </source>
</evidence>
<dbReference type="GO" id="GO:0005657">
    <property type="term" value="C:replication fork"/>
    <property type="evidence" value="ECO:0007669"/>
    <property type="project" value="TreeGrafter"/>
</dbReference>
<protein>
    <recommendedName>
        <fullName evidence="7">DNA repair protein RAD51 homolog 3</fullName>
    </recommendedName>
</protein>
<dbReference type="GO" id="GO:0033065">
    <property type="term" value="C:Rad51C-XRCC3 complex"/>
    <property type="evidence" value="ECO:0007669"/>
    <property type="project" value="TreeGrafter"/>
</dbReference>
<keyword evidence="2" id="KW-0547">Nucleotide-binding</keyword>
<dbReference type="PANTHER" id="PTHR46239">
    <property type="entry name" value="DNA REPAIR PROTEIN RAD51 HOMOLOG 3 RAD51C"/>
    <property type="match status" value="1"/>
</dbReference>
<dbReference type="GO" id="GO:0033063">
    <property type="term" value="C:Rad51B-Rad51C-Rad51D-XRCC2 complex"/>
    <property type="evidence" value="ECO:0007669"/>
    <property type="project" value="TreeGrafter"/>
</dbReference>
<dbReference type="PIRSF" id="PIRSF005856">
    <property type="entry name" value="Rad51"/>
    <property type="match status" value="1"/>
</dbReference>
<dbReference type="GO" id="GO:0000707">
    <property type="term" value="P:meiotic DNA recombinase assembly"/>
    <property type="evidence" value="ECO:0007669"/>
    <property type="project" value="TreeGrafter"/>
</dbReference>
<reference evidence="9" key="1">
    <citation type="submission" date="2022-03" db="EMBL/GenBank/DDBJ databases">
        <authorList>
            <person name="Martin C."/>
        </authorList>
    </citation>
    <scope>NUCLEOTIDE SEQUENCE</scope>
</reference>
<name>A0A8J1TN52_OWEFU</name>
<evidence type="ECO:0000313" key="9">
    <source>
        <dbReference type="EMBL" id="CAH1802160.1"/>
    </source>
</evidence>
<evidence type="ECO:0000256" key="7">
    <source>
        <dbReference type="ARBA" id="ARBA00040674"/>
    </source>
</evidence>